<reference evidence="1" key="1">
    <citation type="submission" date="2022-03" db="EMBL/GenBank/DDBJ databases">
        <authorList>
            <person name="Hettiarachchi G."/>
        </authorList>
    </citation>
    <scope>NUCLEOTIDE SEQUENCE</scope>
    <source>
        <strain evidence="1">LMG 32447</strain>
    </source>
</reference>
<comment type="caution">
    <text evidence="1">The sequence shown here is derived from an EMBL/GenBank/DDBJ whole genome shotgun (WGS) entry which is preliminary data.</text>
</comment>
<gene>
    <name evidence="1" type="ORF">LMG032447_00736</name>
</gene>
<dbReference type="Proteomes" id="UP000838102">
    <property type="component" value="Unassembled WGS sequence"/>
</dbReference>
<evidence type="ECO:0000313" key="1">
    <source>
        <dbReference type="EMBL" id="CAH1853886.1"/>
    </source>
</evidence>
<accession>A0ABN8H8U0</accession>
<name>A0ABN8H8U0_9LACO</name>
<organism evidence="1 2">
    <name type="scientific">Convivina praedatoris</name>
    <dbReference type="NCBI Taxonomy" id="2880963"/>
    <lineage>
        <taxon>Bacteria</taxon>
        <taxon>Bacillati</taxon>
        <taxon>Bacillota</taxon>
        <taxon>Bacilli</taxon>
        <taxon>Lactobacillales</taxon>
        <taxon>Lactobacillaceae</taxon>
        <taxon>Convivina</taxon>
    </lineage>
</organism>
<dbReference type="RefSeq" id="WP_248706150.1">
    <property type="nucleotide sequence ID" value="NZ_CAKOET010000003.1"/>
</dbReference>
<evidence type="ECO:0000313" key="2">
    <source>
        <dbReference type="Proteomes" id="UP000838102"/>
    </source>
</evidence>
<protein>
    <submittedName>
        <fullName evidence="1">Uncharacterized protein</fullName>
    </submittedName>
</protein>
<proteinExistence type="predicted"/>
<sequence>MKNNLDSYFFKNKSRRHSSYWRGFQEGITESYIYDGKKRHRFRRLVYELGQRWQEAHGKTTQKDDDYYAGYHEGQKSEWSH</sequence>
<keyword evidence="2" id="KW-1185">Reference proteome</keyword>
<dbReference type="EMBL" id="CAKOEU010000003">
    <property type="protein sequence ID" value="CAH1853886.1"/>
    <property type="molecule type" value="Genomic_DNA"/>
</dbReference>